<dbReference type="SUPFAM" id="SSF55073">
    <property type="entry name" value="Nucleotide cyclase"/>
    <property type="match status" value="1"/>
</dbReference>
<evidence type="ECO:0000259" key="1">
    <source>
        <dbReference type="PROSITE" id="PS50887"/>
    </source>
</evidence>
<feature type="domain" description="GGDEF" evidence="1">
    <location>
        <begin position="1"/>
        <end position="80"/>
    </location>
</feature>
<reference evidence="2" key="1">
    <citation type="submission" date="2019-08" db="EMBL/GenBank/DDBJ databases">
        <authorList>
            <person name="Kucharzyk K."/>
            <person name="Murdoch R.W."/>
            <person name="Higgins S."/>
            <person name="Loffler F."/>
        </authorList>
    </citation>
    <scope>NUCLEOTIDE SEQUENCE</scope>
</reference>
<dbReference type="AlphaFoldDB" id="A0A645IAR6"/>
<dbReference type="EC" id="3.1.4.52" evidence="2"/>
<dbReference type="InterPro" id="IPR043128">
    <property type="entry name" value="Rev_trsase/Diguanyl_cyclase"/>
</dbReference>
<name>A0A645IAR6_9ZZZZ</name>
<dbReference type="Gene3D" id="3.30.70.270">
    <property type="match status" value="1"/>
</dbReference>
<keyword evidence="2" id="KW-0378">Hydrolase</keyword>
<protein>
    <submittedName>
        <fullName evidence="2">Cyclic di-GMP phosphodiesterase PdeR</fullName>
        <ecNumber evidence="2">3.1.4.52</ecNumber>
    </submittedName>
</protein>
<dbReference type="EMBL" id="VSSQ01103702">
    <property type="protein sequence ID" value="MPN44523.1"/>
    <property type="molecule type" value="Genomic_DNA"/>
</dbReference>
<dbReference type="InterPro" id="IPR052163">
    <property type="entry name" value="DGC-Regulatory_Protein"/>
</dbReference>
<dbReference type="Pfam" id="PF00990">
    <property type="entry name" value="GGDEF"/>
    <property type="match status" value="1"/>
</dbReference>
<gene>
    <name evidence="2" type="primary">pdeR_4</name>
    <name evidence="2" type="ORF">SDC9_192088</name>
</gene>
<dbReference type="GO" id="GO:0071111">
    <property type="term" value="F:cyclic-guanylate-specific phosphodiesterase activity"/>
    <property type="evidence" value="ECO:0007669"/>
    <property type="project" value="UniProtKB-EC"/>
</dbReference>
<dbReference type="PANTHER" id="PTHR46663">
    <property type="entry name" value="DIGUANYLATE CYCLASE DGCT-RELATED"/>
    <property type="match status" value="1"/>
</dbReference>
<dbReference type="PANTHER" id="PTHR46663:SF2">
    <property type="entry name" value="GGDEF DOMAIN-CONTAINING PROTEIN"/>
    <property type="match status" value="1"/>
</dbReference>
<organism evidence="2">
    <name type="scientific">bioreactor metagenome</name>
    <dbReference type="NCBI Taxonomy" id="1076179"/>
    <lineage>
        <taxon>unclassified sequences</taxon>
        <taxon>metagenomes</taxon>
        <taxon>ecological metagenomes</taxon>
    </lineage>
</organism>
<sequence length="86" mass="8821">MVLLRAVDSESGALAVADKIRVALGQPVCVGEHRLGVSASIGVAMFPAHGEDDLALTQHADIAMYEAKARGGDAVYVFRAGEAGVA</sequence>
<proteinExistence type="predicted"/>
<dbReference type="InterPro" id="IPR029787">
    <property type="entry name" value="Nucleotide_cyclase"/>
</dbReference>
<dbReference type="InterPro" id="IPR000160">
    <property type="entry name" value="GGDEF_dom"/>
</dbReference>
<comment type="caution">
    <text evidence="2">The sequence shown here is derived from an EMBL/GenBank/DDBJ whole genome shotgun (WGS) entry which is preliminary data.</text>
</comment>
<evidence type="ECO:0000313" key="2">
    <source>
        <dbReference type="EMBL" id="MPN44523.1"/>
    </source>
</evidence>
<dbReference type="PROSITE" id="PS50887">
    <property type="entry name" value="GGDEF"/>
    <property type="match status" value="1"/>
</dbReference>
<accession>A0A645IAR6</accession>